<name>A0A1T4Y0T5_9CLOT</name>
<evidence type="ECO:0000259" key="5">
    <source>
        <dbReference type="PROSITE" id="PS50106"/>
    </source>
</evidence>
<organism evidence="6 7">
    <name type="scientific">Caloramator quimbayensis</name>
    <dbReference type="NCBI Taxonomy" id="1147123"/>
    <lineage>
        <taxon>Bacteria</taxon>
        <taxon>Bacillati</taxon>
        <taxon>Bacillota</taxon>
        <taxon>Clostridia</taxon>
        <taxon>Eubacteriales</taxon>
        <taxon>Clostridiaceae</taxon>
        <taxon>Caloramator</taxon>
    </lineage>
</organism>
<dbReference type="SUPFAM" id="SSF50156">
    <property type="entry name" value="PDZ domain-like"/>
    <property type="match status" value="1"/>
</dbReference>
<protein>
    <submittedName>
        <fullName evidence="6">Serine protease Do</fullName>
    </submittedName>
</protein>
<dbReference type="OrthoDB" id="9758917at2"/>
<feature type="domain" description="PDZ" evidence="5">
    <location>
        <begin position="274"/>
        <end position="366"/>
    </location>
</feature>
<dbReference type="InterPro" id="IPR001478">
    <property type="entry name" value="PDZ"/>
</dbReference>
<dbReference type="SMART" id="SM00228">
    <property type="entry name" value="PDZ"/>
    <property type="match status" value="1"/>
</dbReference>
<dbReference type="PANTHER" id="PTHR43343">
    <property type="entry name" value="PEPTIDASE S12"/>
    <property type="match status" value="1"/>
</dbReference>
<dbReference type="InterPro" id="IPR009003">
    <property type="entry name" value="Peptidase_S1_PA"/>
</dbReference>
<comment type="similarity">
    <text evidence="1">Belongs to the peptidase S1C family.</text>
</comment>
<dbReference type="STRING" id="1147123.SAMN05443428_11826"/>
<dbReference type="InterPro" id="IPR043504">
    <property type="entry name" value="Peptidase_S1_PA_chymotrypsin"/>
</dbReference>
<dbReference type="InterPro" id="IPR051201">
    <property type="entry name" value="Chloro_Bact_Ser_Proteases"/>
</dbReference>
<dbReference type="GO" id="GO:0006508">
    <property type="term" value="P:proteolysis"/>
    <property type="evidence" value="ECO:0007669"/>
    <property type="project" value="UniProtKB-KW"/>
</dbReference>
<dbReference type="PRINTS" id="PR00834">
    <property type="entry name" value="PROTEASES2C"/>
</dbReference>
<evidence type="ECO:0000256" key="4">
    <source>
        <dbReference type="SAM" id="Phobius"/>
    </source>
</evidence>
<keyword evidence="4" id="KW-0472">Membrane</keyword>
<keyword evidence="3" id="KW-0378">Hydrolase</keyword>
<dbReference type="Pfam" id="PF13365">
    <property type="entry name" value="Trypsin_2"/>
    <property type="match status" value="1"/>
</dbReference>
<evidence type="ECO:0000256" key="3">
    <source>
        <dbReference type="ARBA" id="ARBA00022801"/>
    </source>
</evidence>
<dbReference type="PROSITE" id="PS50106">
    <property type="entry name" value="PDZ"/>
    <property type="match status" value="1"/>
</dbReference>
<evidence type="ECO:0000313" key="7">
    <source>
        <dbReference type="Proteomes" id="UP000190105"/>
    </source>
</evidence>
<feature type="transmembrane region" description="Helical" evidence="4">
    <location>
        <begin position="26"/>
        <end position="48"/>
    </location>
</feature>
<keyword evidence="4" id="KW-0812">Transmembrane</keyword>
<reference evidence="7" key="1">
    <citation type="submission" date="2017-02" db="EMBL/GenBank/DDBJ databases">
        <authorList>
            <person name="Varghese N."/>
            <person name="Submissions S."/>
        </authorList>
    </citation>
    <scope>NUCLEOTIDE SEQUENCE [LARGE SCALE GENOMIC DNA]</scope>
    <source>
        <strain evidence="7">USBA 833</strain>
    </source>
</reference>
<dbReference type="Gene3D" id="2.30.42.10">
    <property type="match status" value="1"/>
</dbReference>
<dbReference type="GO" id="GO:0004252">
    <property type="term" value="F:serine-type endopeptidase activity"/>
    <property type="evidence" value="ECO:0007669"/>
    <property type="project" value="InterPro"/>
</dbReference>
<keyword evidence="7" id="KW-1185">Reference proteome</keyword>
<dbReference type="RefSeq" id="WP_078697184.1">
    <property type="nucleotide sequence ID" value="NZ_FUYH01000018.1"/>
</dbReference>
<dbReference type="Gene3D" id="2.40.10.10">
    <property type="entry name" value="Trypsin-like serine proteases"/>
    <property type="match status" value="2"/>
</dbReference>
<dbReference type="SUPFAM" id="SSF50494">
    <property type="entry name" value="Trypsin-like serine proteases"/>
    <property type="match status" value="1"/>
</dbReference>
<proteinExistence type="inferred from homology"/>
<keyword evidence="2 6" id="KW-0645">Protease</keyword>
<dbReference type="Proteomes" id="UP000190105">
    <property type="component" value="Unassembled WGS sequence"/>
</dbReference>
<evidence type="ECO:0000313" key="6">
    <source>
        <dbReference type="EMBL" id="SKA95409.1"/>
    </source>
</evidence>
<dbReference type="EMBL" id="FUYH01000018">
    <property type="protein sequence ID" value="SKA95409.1"/>
    <property type="molecule type" value="Genomic_DNA"/>
</dbReference>
<dbReference type="AlphaFoldDB" id="A0A1T4Y0T5"/>
<accession>A0A1T4Y0T5</accession>
<keyword evidence="4" id="KW-1133">Transmembrane helix</keyword>
<dbReference type="PANTHER" id="PTHR43343:SF3">
    <property type="entry name" value="PROTEASE DO-LIKE 8, CHLOROPLASTIC"/>
    <property type="match status" value="1"/>
</dbReference>
<evidence type="ECO:0000256" key="1">
    <source>
        <dbReference type="ARBA" id="ARBA00010541"/>
    </source>
</evidence>
<evidence type="ECO:0000256" key="2">
    <source>
        <dbReference type="ARBA" id="ARBA00022670"/>
    </source>
</evidence>
<dbReference type="Pfam" id="PF13180">
    <property type="entry name" value="PDZ_2"/>
    <property type="match status" value="1"/>
</dbReference>
<dbReference type="InterPro" id="IPR036034">
    <property type="entry name" value="PDZ_sf"/>
</dbReference>
<dbReference type="InterPro" id="IPR001940">
    <property type="entry name" value="Peptidase_S1C"/>
</dbReference>
<sequence length="381" mass="40708">MDFNNNSWESGVRFVEERKPKKFMRFLGLILIVFFSASIGGILGGYYVKKNYDNGYVYQEKSQENIKNLSQNNETADIPKNSINQVADAVGPAIVGVDNNVRTWGGGTALQGSGSGIIFDKSGYIVTNEHVIDGATNVTVTLPGGKKLPAKVIGSDIRTDLAVLKINATNLPVAKFGDSSKVRVGDTAIAIGNPLGEEFAGSVTAGVVSAVNRKLYLDGKVYRLIQTDASINPGNSGGALCNTAGEVIGINTLKNVDAEGMGFAIPINEAIPIIQSLMKNGYVSRPYIGIEYQFIDEDTAKENQVPIGGYVVRVVRDGAAEKAGILPGDIIVALDGANIDTSDSLTEILSKHKVGDVVTMKIYRSGRYQNVQIKLQDSNGR</sequence>
<gene>
    <name evidence="6" type="ORF">SAMN05443428_11826</name>
</gene>